<feature type="domain" description="Spore germination protein N-terminal" evidence="10">
    <location>
        <begin position="389"/>
        <end position="556"/>
    </location>
</feature>
<accession>A0A9D1P0B0</accession>
<keyword evidence="7 9" id="KW-0472">Membrane</keyword>
<evidence type="ECO:0000256" key="3">
    <source>
        <dbReference type="ARBA" id="ARBA00022448"/>
    </source>
</evidence>
<evidence type="ECO:0000256" key="5">
    <source>
        <dbReference type="ARBA" id="ARBA00022692"/>
    </source>
</evidence>
<feature type="transmembrane region" description="Helical" evidence="9">
    <location>
        <begin position="117"/>
        <end position="135"/>
    </location>
</feature>
<reference evidence="11" key="2">
    <citation type="journal article" date="2021" name="PeerJ">
        <title>Extensive microbial diversity within the chicken gut microbiome revealed by metagenomics and culture.</title>
        <authorList>
            <person name="Gilroy R."/>
            <person name="Ravi A."/>
            <person name="Getino M."/>
            <person name="Pursley I."/>
            <person name="Horton D.L."/>
            <person name="Alikhan N.F."/>
            <person name="Baker D."/>
            <person name="Gharbi K."/>
            <person name="Hall N."/>
            <person name="Watson M."/>
            <person name="Adriaenssens E.M."/>
            <person name="Foster-Nyarko E."/>
            <person name="Jarju S."/>
            <person name="Secka A."/>
            <person name="Antonio M."/>
            <person name="Oren A."/>
            <person name="Chaudhuri R.R."/>
            <person name="La Ragione R."/>
            <person name="Hildebrand F."/>
            <person name="Pallen M.J."/>
        </authorList>
    </citation>
    <scope>NUCLEOTIDE SEQUENCE</scope>
    <source>
        <strain evidence="11">ChiBcec6-7307</strain>
    </source>
</reference>
<organism evidence="11 12">
    <name type="scientific">Candidatus Merdiplasma excrementigallinarum</name>
    <dbReference type="NCBI Taxonomy" id="2840864"/>
    <lineage>
        <taxon>Bacteria</taxon>
        <taxon>Bacillati</taxon>
        <taxon>Bacillota</taxon>
        <taxon>Clostridia</taxon>
        <taxon>Lachnospirales</taxon>
        <taxon>Lachnospiraceae</taxon>
        <taxon>Lachnospiraceae incertae sedis</taxon>
        <taxon>Candidatus Merdiplasma</taxon>
    </lineage>
</organism>
<name>A0A9D1P0B0_9FIRM</name>
<comment type="subcellular location">
    <subcellularLocation>
        <location evidence="1">Membrane</location>
        <topology evidence="1">Multi-pass membrane protein</topology>
    </subcellularLocation>
</comment>
<evidence type="ECO:0000256" key="4">
    <source>
        <dbReference type="ARBA" id="ARBA00022544"/>
    </source>
</evidence>
<evidence type="ECO:0000256" key="2">
    <source>
        <dbReference type="ARBA" id="ARBA00007998"/>
    </source>
</evidence>
<feature type="transmembrane region" description="Helical" evidence="9">
    <location>
        <begin position="367"/>
        <end position="385"/>
    </location>
</feature>
<keyword evidence="5 9" id="KW-0812">Transmembrane</keyword>
<reference evidence="11" key="1">
    <citation type="submission" date="2020-10" db="EMBL/GenBank/DDBJ databases">
        <authorList>
            <person name="Gilroy R."/>
        </authorList>
    </citation>
    <scope>NUCLEOTIDE SEQUENCE</scope>
    <source>
        <strain evidence="11">ChiBcec6-7307</strain>
    </source>
</reference>
<evidence type="ECO:0000256" key="6">
    <source>
        <dbReference type="ARBA" id="ARBA00022989"/>
    </source>
</evidence>
<comment type="caution">
    <text evidence="11">The sequence shown here is derived from an EMBL/GenBank/DDBJ whole genome shotgun (WGS) entry which is preliminary data.</text>
</comment>
<dbReference type="InterPro" id="IPR004761">
    <property type="entry name" value="Spore_GerAB"/>
</dbReference>
<dbReference type="EMBL" id="DVOS01000059">
    <property type="protein sequence ID" value="HIV23702.1"/>
    <property type="molecule type" value="Genomic_DNA"/>
</dbReference>
<feature type="transmembrane region" description="Helical" evidence="9">
    <location>
        <begin position="221"/>
        <end position="241"/>
    </location>
</feature>
<evidence type="ECO:0000256" key="7">
    <source>
        <dbReference type="ARBA" id="ARBA00023136"/>
    </source>
</evidence>
<evidence type="ECO:0000313" key="11">
    <source>
        <dbReference type="EMBL" id="HIV23702.1"/>
    </source>
</evidence>
<dbReference type="PANTHER" id="PTHR34975:SF2">
    <property type="entry name" value="SPORE GERMINATION PROTEIN A2"/>
    <property type="match status" value="1"/>
</dbReference>
<dbReference type="GO" id="GO:0009847">
    <property type="term" value="P:spore germination"/>
    <property type="evidence" value="ECO:0007669"/>
    <property type="project" value="InterPro"/>
</dbReference>
<dbReference type="PANTHER" id="PTHR34975">
    <property type="entry name" value="SPORE GERMINATION PROTEIN A2"/>
    <property type="match status" value="1"/>
</dbReference>
<feature type="transmembrane region" description="Helical" evidence="9">
    <location>
        <begin position="335"/>
        <end position="355"/>
    </location>
</feature>
<feature type="transmembrane region" description="Helical" evidence="9">
    <location>
        <begin position="147"/>
        <end position="167"/>
    </location>
</feature>
<comment type="similarity">
    <text evidence="2">Belongs to the amino acid-polyamine-organocation (APC) superfamily. Spore germination protein (SGP) (TC 2.A.3.9) family.</text>
</comment>
<sequence length="576" mass="63349">MFSENHKISSRQLQALLLTDWMGKMLLLFPAAAGRAGGRSALAGLLAGGLLVLEMGYLILRKRRSRQGSYYGCLKERLGSLAAGGVYVLGILYFLYHSALMMYLCGRIAVTYLIPEADFRLVTLTAAGLGLYLALGGVEVRGRVSELTAFFVWGLFFLMILLAMTSFRPAQMALDEKGLKALPFVGCTAAVLPGFGTLGILPVVKEQVEDPENMKKRCGRAVAMTIVLLFFTFLACFGIFGAEGMRRLAWPVISLMSSASLNGVFLQRWDILLIGFLEFSLFLSVGEGVFYGGVLAGELAGPKRQKMNRKFMTAAAAAAWLLCLGMSAYREVLLWGGAVSFLVCAPLLLAAALWMSRGGRRKKRRKTGKMGLAVFCLTLFLFLTGCSARELETRAFPLALEVGALEGDVVLACAWPDAKGSADSSEEKGQGLMELETEPSGEGEEKAPDELTFPVNDASLTAVRAESIREAVKQVQNLQDRYVDYSQVKAILWDVSLRNEPELAEEILEWLESSPSFARNILVFRISSEELTLGEVQEQSRGQAGAYLENLYRNNLDFQENVRTLEEVLYVPERKR</sequence>
<feature type="transmembrane region" description="Helical" evidence="9">
    <location>
        <begin position="271"/>
        <end position="299"/>
    </location>
</feature>
<feature type="transmembrane region" description="Helical" evidence="9">
    <location>
        <begin position="179"/>
        <end position="201"/>
    </location>
</feature>
<dbReference type="GO" id="GO:0016020">
    <property type="term" value="C:membrane"/>
    <property type="evidence" value="ECO:0007669"/>
    <property type="project" value="UniProtKB-SubCell"/>
</dbReference>
<dbReference type="Gene3D" id="1.20.1740.10">
    <property type="entry name" value="Amino acid/polyamine transporter I"/>
    <property type="match status" value="1"/>
</dbReference>
<feature type="transmembrane region" description="Helical" evidence="9">
    <location>
        <begin position="41"/>
        <end position="60"/>
    </location>
</feature>
<dbReference type="Pfam" id="PF25198">
    <property type="entry name" value="Spore_GerAC_N"/>
    <property type="match status" value="1"/>
</dbReference>
<protein>
    <submittedName>
        <fullName evidence="11">GerAB/ArcD/ProY family transporter</fullName>
    </submittedName>
</protein>
<evidence type="ECO:0000256" key="1">
    <source>
        <dbReference type="ARBA" id="ARBA00004141"/>
    </source>
</evidence>
<keyword evidence="6 9" id="KW-1133">Transmembrane helix</keyword>
<feature type="transmembrane region" description="Helical" evidence="9">
    <location>
        <begin position="311"/>
        <end position="329"/>
    </location>
</feature>
<evidence type="ECO:0000259" key="10">
    <source>
        <dbReference type="Pfam" id="PF25198"/>
    </source>
</evidence>
<dbReference type="AlphaFoldDB" id="A0A9D1P0B0"/>
<proteinExistence type="inferred from homology"/>
<keyword evidence="4" id="KW-0309">Germination</keyword>
<evidence type="ECO:0000256" key="9">
    <source>
        <dbReference type="SAM" id="Phobius"/>
    </source>
</evidence>
<feature type="transmembrane region" description="Helical" evidence="9">
    <location>
        <begin position="80"/>
        <end position="105"/>
    </location>
</feature>
<keyword evidence="3" id="KW-0813">Transport</keyword>
<dbReference type="InterPro" id="IPR057336">
    <property type="entry name" value="GerAC_N"/>
</dbReference>
<feature type="region of interest" description="Disordered" evidence="8">
    <location>
        <begin position="420"/>
        <end position="449"/>
    </location>
</feature>
<evidence type="ECO:0000313" key="12">
    <source>
        <dbReference type="Proteomes" id="UP000886889"/>
    </source>
</evidence>
<evidence type="ECO:0000256" key="8">
    <source>
        <dbReference type="SAM" id="MobiDB-lite"/>
    </source>
</evidence>
<dbReference type="Proteomes" id="UP000886889">
    <property type="component" value="Unassembled WGS sequence"/>
</dbReference>
<gene>
    <name evidence="11" type="ORF">IAC80_07150</name>
</gene>
<dbReference type="Pfam" id="PF03845">
    <property type="entry name" value="Spore_permease"/>
    <property type="match status" value="1"/>
</dbReference>